<dbReference type="Proteomes" id="UP000039865">
    <property type="component" value="Unassembled WGS sequence"/>
</dbReference>
<keyword evidence="2" id="KW-1185">Reference proteome</keyword>
<dbReference type="InParanoid" id="A0A078B282"/>
<evidence type="ECO:0000313" key="2">
    <source>
        <dbReference type="Proteomes" id="UP000039865"/>
    </source>
</evidence>
<dbReference type="EMBL" id="CCKQ01015722">
    <property type="protein sequence ID" value="CDW87553.1"/>
    <property type="molecule type" value="Genomic_DNA"/>
</dbReference>
<sequence>MPGGIAGLYYVYLRINRNTQRRDRDEQEGCPTGQVRQLCAVFRRGIHLVYRQCLL</sequence>
<protein>
    <submittedName>
        <fullName evidence="1">Uncharacterized protein</fullName>
    </submittedName>
</protein>
<gene>
    <name evidence="1" type="primary">Contig16271.g17340</name>
    <name evidence="1" type="ORF">STYLEM_16659</name>
</gene>
<name>A0A078B282_STYLE</name>
<evidence type="ECO:0000313" key="1">
    <source>
        <dbReference type="EMBL" id="CDW87553.1"/>
    </source>
</evidence>
<accession>A0A078B282</accession>
<dbReference type="AlphaFoldDB" id="A0A078B282"/>
<organism evidence="1 2">
    <name type="scientific">Stylonychia lemnae</name>
    <name type="common">Ciliate</name>
    <dbReference type="NCBI Taxonomy" id="5949"/>
    <lineage>
        <taxon>Eukaryota</taxon>
        <taxon>Sar</taxon>
        <taxon>Alveolata</taxon>
        <taxon>Ciliophora</taxon>
        <taxon>Intramacronucleata</taxon>
        <taxon>Spirotrichea</taxon>
        <taxon>Stichotrichia</taxon>
        <taxon>Sporadotrichida</taxon>
        <taxon>Oxytrichidae</taxon>
        <taxon>Stylonychinae</taxon>
        <taxon>Stylonychia</taxon>
    </lineage>
</organism>
<proteinExistence type="predicted"/>
<reference evidence="1 2" key="1">
    <citation type="submission" date="2014-06" db="EMBL/GenBank/DDBJ databases">
        <authorList>
            <person name="Swart Estienne"/>
        </authorList>
    </citation>
    <scope>NUCLEOTIDE SEQUENCE [LARGE SCALE GENOMIC DNA]</scope>
    <source>
        <strain evidence="1 2">130c</strain>
    </source>
</reference>